<feature type="domain" description="G" evidence="1">
    <location>
        <begin position="313"/>
        <end position="357"/>
    </location>
</feature>
<dbReference type="InterPro" id="IPR027417">
    <property type="entry name" value="P-loop_NTPase"/>
</dbReference>
<reference evidence="2" key="1">
    <citation type="submission" date="2019-07" db="EMBL/GenBank/DDBJ databases">
        <title>Annotation for the trematode Paragonimus miyazaki's.</title>
        <authorList>
            <person name="Choi Y.-J."/>
        </authorList>
    </citation>
    <scope>NUCLEOTIDE SEQUENCE</scope>
    <source>
        <strain evidence="2">Japan</strain>
    </source>
</reference>
<dbReference type="GO" id="GO:0005525">
    <property type="term" value="F:GTP binding"/>
    <property type="evidence" value="ECO:0007669"/>
    <property type="project" value="InterPro"/>
</dbReference>
<gene>
    <name evidence="2" type="ORF">EG68_11224</name>
</gene>
<protein>
    <recommendedName>
        <fullName evidence="1">G domain-containing protein</fullName>
    </recommendedName>
</protein>
<dbReference type="InterPro" id="IPR052807">
    <property type="entry name" value="Mito_transl_resp_regulator"/>
</dbReference>
<proteinExistence type="predicted"/>
<dbReference type="EMBL" id="JTDE01022111">
    <property type="protein sequence ID" value="KAF7232054.1"/>
    <property type="molecule type" value="Genomic_DNA"/>
</dbReference>
<evidence type="ECO:0000313" key="2">
    <source>
        <dbReference type="EMBL" id="KAF7232054.1"/>
    </source>
</evidence>
<evidence type="ECO:0000313" key="3">
    <source>
        <dbReference type="Proteomes" id="UP000822476"/>
    </source>
</evidence>
<dbReference type="AlphaFoldDB" id="A0A8S9YHE1"/>
<dbReference type="PANTHER" id="PTHR46406:SF1">
    <property type="entry name" value="NITRIC OXIDE-ASSOCIATED PROTEIN 1"/>
    <property type="match status" value="1"/>
</dbReference>
<comment type="caution">
    <text evidence="2">The sequence shown here is derived from an EMBL/GenBank/DDBJ whole genome shotgun (WGS) entry which is preliminary data.</text>
</comment>
<keyword evidence="3" id="KW-1185">Reference proteome</keyword>
<name>A0A8S9YHE1_9TREM</name>
<accession>A0A8S9YHE1</accession>
<dbReference type="Gene3D" id="3.40.50.300">
    <property type="entry name" value="P-loop containing nucleotide triphosphate hydrolases"/>
    <property type="match status" value="1"/>
</dbReference>
<evidence type="ECO:0000259" key="1">
    <source>
        <dbReference type="Pfam" id="PF01926"/>
    </source>
</evidence>
<sequence length="746" mass="81983">MMRNILLGSGSKYLFCSSRTSQVRWIPACLLKAYTKEQRHIKRSQRYAPSDSGSVNGGLTFTSDHLNSFKLSEFDNVRLEAIRNRKLPDYSLISLHGNPTKPIRSSTTALFESYKDANISLRPLSVKCSGCGSPLHCYEAGAPGFVSRSTYESLIKEVDEHKLTRRGFARSVAPVVCVRCVVLHKHLHELSTSFDAATYKHLVISHIQKEDNATVIIVADMLNLPHSLVPKLGSNFGSHKYILVGNKVDQLPVDGKGYADRWRKALTHACEEICGICTSDISHVALVSALTGFGVTELIDFLLSRRFNSISPIYLVGSTNVGKSSLFNRLLLSDLCKTEAREAIHRATISNWPGTTAGLLKFPTVRMNAAKRGLREEARLKAQDASFSSGHMNNKSPAVFVPSTGFSYLKAQPVITSDTHSYTALTEVLDRTKNSPIDLTQIPTYTRLDGSDGESAAQIAASTADLEQLESRLLSSNVTLDNSSWDGDRRNRLLTTLLDSRHFSDQAWCYDTPGLICPDQILNYLPPLVLDKLARYKSYSSSHRASVCEKDRLGEVGRLVVPRTFVLRPGLALLLGRLGRLDLLKAPGPVYFTTFSLLSVHICEQTEVNAYLAEYASKLGPGPDPRLSESPGPCGMLPEFSGHDLGPVMPESTLDRSSVDVVLSGAGWIGVVGLLSSETPQSIDENVESKTSSTVIRTDESKLGIFLRAWTPGGLGISVRKPALVPEAVKRRGRRMFLMREFSPKP</sequence>
<dbReference type="InterPro" id="IPR006073">
    <property type="entry name" value="GTP-bd"/>
</dbReference>
<dbReference type="PANTHER" id="PTHR46406">
    <property type="entry name" value="NITRIC OXIDE-ASSOCIATED PROTEIN 1"/>
    <property type="match status" value="1"/>
</dbReference>
<dbReference type="OrthoDB" id="1696305at2759"/>
<dbReference type="Proteomes" id="UP000822476">
    <property type="component" value="Unassembled WGS sequence"/>
</dbReference>
<dbReference type="SUPFAM" id="SSF52540">
    <property type="entry name" value="P-loop containing nucleoside triphosphate hydrolases"/>
    <property type="match status" value="1"/>
</dbReference>
<dbReference type="CDD" id="cd01855">
    <property type="entry name" value="YqeH"/>
    <property type="match status" value="1"/>
</dbReference>
<organism evidence="2 3">
    <name type="scientific">Paragonimus skrjabini miyazakii</name>
    <dbReference type="NCBI Taxonomy" id="59628"/>
    <lineage>
        <taxon>Eukaryota</taxon>
        <taxon>Metazoa</taxon>
        <taxon>Spiralia</taxon>
        <taxon>Lophotrochozoa</taxon>
        <taxon>Platyhelminthes</taxon>
        <taxon>Trematoda</taxon>
        <taxon>Digenea</taxon>
        <taxon>Plagiorchiida</taxon>
        <taxon>Troglotremata</taxon>
        <taxon>Troglotrematidae</taxon>
        <taxon>Paragonimus</taxon>
    </lineage>
</organism>
<dbReference type="Pfam" id="PF01926">
    <property type="entry name" value="MMR_HSR1"/>
    <property type="match status" value="1"/>
</dbReference>